<dbReference type="InterPro" id="IPR005151">
    <property type="entry name" value="Tail-specific_protease"/>
</dbReference>
<dbReference type="PANTHER" id="PTHR32060:SF30">
    <property type="entry name" value="CARBOXY-TERMINAL PROCESSING PROTEASE CTPA"/>
    <property type="match status" value="1"/>
</dbReference>
<dbReference type="CDD" id="cd07561">
    <property type="entry name" value="Peptidase_S41_CPP_like"/>
    <property type="match status" value="1"/>
</dbReference>
<feature type="domain" description="Tail specific protease" evidence="2">
    <location>
        <begin position="177"/>
        <end position="372"/>
    </location>
</feature>
<comment type="caution">
    <text evidence="3">The sequence shown here is derived from an EMBL/GenBank/DDBJ whole genome shotgun (WGS) entry which is preliminary data.</text>
</comment>
<reference evidence="3 4" key="1">
    <citation type="submission" date="2020-09" db="EMBL/GenBank/DDBJ databases">
        <title>Echinicola sp. CAU 1574 isolated from sand of Sido Beach.</title>
        <authorList>
            <person name="Kim W."/>
        </authorList>
    </citation>
    <scope>NUCLEOTIDE SEQUENCE [LARGE SCALE GENOMIC DNA]</scope>
    <source>
        <strain evidence="3 4">CAU 1574</strain>
    </source>
</reference>
<dbReference type="InterPro" id="IPR029045">
    <property type="entry name" value="ClpP/crotonase-like_dom_sf"/>
</dbReference>
<accession>A0ABR9AG28</accession>
<dbReference type="PROSITE" id="PS51257">
    <property type="entry name" value="PROKAR_LIPOPROTEIN"/>
    <property type="match status" value="1"/>
</dbReference>
<gene>
    <name evidence="3" type="ORF">IFO69_01540</name>
</gene>
<evidence type="ECO:0000256" key="1">
    <source>
        <dbReference type="SAM" id="SignalP"/>
    </source>
</evidence>
<dbReference type="Gene3D" id="3.90.226.10">
    <property type="entry name" value="2-enoyl-CoA Hydratase, Chain A, domain 1"/>
    <property type="match status" value="1"/>
</dbReference>
<keyword evidence="4" id="KW-1185">Reference proteome</keyword>
<name>A0ABR9AG28_9BACT</name>
<dbReference type="Pfam" id="PF18294">
    <property type="entry name" value="Pept_S41_N"/>
    <property type="match status" value="1"/>
</dbReference>
<organism evidence="3 4">
    <name type="scientific">Echinicola arenosa</name>
    <dbReference type="NCBI Taxonomy" id="2774144"/>
    <lineage>
        <taxon>Bacteria</taxon>
        <taxon>Pseudomonadati</taxon>
        <taxon>Bacteroidota</taxon>
        <taxon>Cytophagia</taxon>
        <taxon>Cytophagales</taxon>
        <taxon>Cyclobacteriaceae</taxon>
        <taxon>Echinicola</taxon>
    </lineage>
</organism>
<evidence type="ECO:0000259" key="2">
    <source>
        <dbReference type="SMART" id="SM00245"/>
    </source>
</evidence>
<evidence type="ECO:0000313" key="4">
    <source>
        <dbReference type="Proteomes" id="UP000647133"/>
    </source>
</evidence>
<dbReference type="Gene3D" id="2.30.42.10">
    <property type="match status" value="1"/>
</dbReference>
<feature type="signal peptide" evidence="1">
    <location>
        <begin position="1"/>
        <end position="27"/>
    </location>
</feature>
<keyword evidence="1" id="KW-0732">Signal</keyword>
<proteinExistence type="predicted"/>
<evidence type="ECO:0000313" key="3">
    <source>
        <dbReference type="EMBL" id="MBD8487419.1"/>
    </source>
</evidence>
<dbReference type="RefSeq" id="WP_192007285.1">
    <property type="nucleotide sequence ID" value="NZ_JACYTQ010000001.1"/>
</dbReference>
<dbReference type="EMBL" id="JACYTQ010000001">
    <property type="protein sequence ID" value="MBD8487419.1"/>
    <property type="molecule type" value="Genomic_DNA"/>
</dbReference>
<dbReference type="InterPro" id="IPR041613">
    <property type="entry name" value="Pept_S41_N"/>
</dbReference>
<dbReference type="SUPFAM" id="SSF50156">
    <property type="entry name" value="PDZ domain-like"/>
    <property type="match status" value="1"/>
</dbReference>
<dbReference type="GO" id="GO:0008233">
    <property type="term" value="F:peptidase activity"/>
    <property type="evidence" value="ECO:0007669"/>
    <property type="project" value="UniProtKB-KW"/>
</dbReference>
<dbReference type="Proteomes" id="UP000647133">
    <property type="component" value="Unassembled WGS sequence"/>
</dbReference>
<sequence>MKNTVFNLKPFLLLVAVFGMVTFSCQDDPDTPSEIAYQVKTGIFASMHEWYFWNDELPEGIDFNSYSSYEDLLEALKYQPLDRWSYITTREDFDKAFTGQNSGHGFGWAIDANDNLYLAFVYDDSPAGKDGWQRGWKVLEINGKPVSDYKTTSGYSISLGPSETGISNTFKFELPDGSTTTRTNTKDEYQSNSVLYKNVFDIDSKNVGYWVYNSFKATAGISPTKSVEVDETLNYFENENIDELIIDLRYNGGGSVAVAEQIMNRLVPAAGNGKIMYTNKHNSNKTEFDEATNFTKSGNIQLDRIFFITAGGSASASELTINCLTPYMEVILVGSNTYGKPVGAFPLSSYNKVLKENNIELVPITFSTANANGTADYYNGFPVNYQASDGISKNWGDVEEPRLKAALNYISTGSFPVGERTIVNEPSWNMIDDFEGLQKEFPVY</sequence>
<dbReference type="PANTHER" id="PTHR32060">
    <property type="entry name" value="TAIL-SPECIFIC PROTEASE"/>
    <property type="match status" value="1"/>
</dbReference>
<dbReference type="Gene3D" id="3.30.750.170">
    <property type="match status" value="1"/>
</dbReference>
<protein>
    <submittedName>
        <fullName evidence="3">Carboxyl-terminal protease</fullName>
    </submittedName>
</protein>
<dbReference type="InterPro" id="IPR036034">
    <property type="entry name" value="PDZ_sf"/>
</dbReference>
<dbReference type="SMART" id="SM00245">
    <property type="entry name" value="TSPc"/>
    <property type="match status" value="1"/>
</dbReference>
<dbReference type="GO" id="GO:0006508">
    <property type="term" value="P:proteolysis"/>
    <property type="evidence" value="ECO:0007669"/>
    <property type="project" value="UniProtKB-KW"/>
</dbReference>
<dbReference type="Pfam" id="PF03572">
    <property type="entry name" value="Peptidase_S41"/>
    <property type="match status" value="1"/>
</dbReference>
<keyword evidence="3" id="KW-0645">Protease</keyword>
<keyword evidence="3" id="KW-0378">Hydrolase</keyword>
<dbReference type="SUPFAM" id="SSF52096">
    <property type="entry name" value="ClpP/crotonase"/>
    <property type="match status" value="1"/>
</dbReference>
<feature type="chain" id="PRO_5045952414" evidence="1">
    <location>
        <begin position="28"/>
        <end position="444"/>
    </location>
</feature>